<dbReference type="InterPro" id="IPR036390">
    <property type="entry name" value="WH_DNA-bd_sf"/>
</dbReference>
<evidence type="ECO:0000256" key="8">
    <source>
        <dbReference type="ARBA" id="ARBA00023163"/>
    </source>
</evidence>
<keyword evidence="13" id="KW-1185">Reference proteome</keyword>
<accession>A0A399EKK9</accession>
<dbReference type="InterPro" id="IPR001789">
    <property type="entry name" value="Sig_transdc_resp-reg_receiver"/>
</dbReference>
<dbReference type="RefSeq" id="WP_119279350.1">
    <property type="nucleotide sequence ID" value="NZ_QWLA01000065.1"/>
</dbReference>
<proteinExistence type="predicted"/>
<evidence type="ECO:0000313" key="12">
    <source>
        <dbReference type="EMBL" id="RIH83993.1"/>
    </source>
</evidence>
<dbReference type="Proteomes" id="UP000265341">
    <property type="component" value="Unassembled WGS sequence"/>
</dbReference>
<dbReference type="InterPro" id="IPR024187">
    <property type="entry name" value="Sig_transdc_resp-reg_cit/mal"/>
</dbReference>
<dbReference type="SMART" id="SM00448">
    <property type="entry name" value="REC"/>
    <property type="match status" value="1"/>
</dbReference>
<dbReference type="PANTHER" id="PTHR45526:SF1">
    <property type="entry name" value="TRANSCRIPTIONAL REGULATORY PROTEIN DCUR-RELATED"/>
    <property type="match status" value="1"/>
</dbReference>
<dbReference type="PROSITE" id="PS50110">
    <property type="entry name" value="RESPONSE_REGULATORY"/>
    <property type="match status" value="1"/>
</dbReference>
<evidence type="ECO:0000256" key="5">
    <source>
        <dbReference type="ARBA" id="ARBA00023015"/>
    </source>
</evidence>
<dbReference type="EMBL" id="QWLA01000065">
    <property type="protein sequence ID" value="RIH83993.1"/>
    <property type="molecule type" value="Genomic_DNA"/>
</dbReference>
<dbReference type="GO" id="GO:0005737">
    <property type="term" value="C:cytoplasm"/>
    <property type="evidence" value="ECO:0007669"/>
    <property type="project" value="UniProtKB-SubCell"/>
</dbReference>
<dbReference type="PIRSF" id="PIRSF006171">
    <property type="entry name" value="RR_citrat_malat"/>
    <property type="match status" value="1"/>
</dbReference>
<dbReference type="GO" id="GO:0000156">
    <property type="term" value="F:phosphorelay response regulator activity"/>
    <property type="evidence" value="ECO:0007669"/>
    <property type="project" value="TreeGrafter"/>
</dbReference>
<evidence type="ECO:0000256" key="2">
    <source>
        <dbReference type="ARBA" id="ARBA00022490"/>
    </source>
</evidence>
<sequence>MNAPTRVMLIEDDPGVLAVNQAMIADLPHFSVVGTAQGVGEGLELAVLLQPELLLVDVYLPDGTGLGLIRALRERGLRFEAIMITAANDLDTVQHALYEGVMDYLIKPFQQPRLHEALERYRQRQIVKAQPQPFTQARLDRLLGVRGQQRLPKGIDLTTLEQIQHLLQSTPRPLSADEVGEGVGVSRVTAWRYLEYLQQTGFVQLELTYGTVGRPVKRYRVQRGR</sequence>
<keyword evidence="6 9" id="KW-0238">DNA-binding</keyword>
<name>A0A399EKK9_9DEIN</name>
<evidence type="ECO:0000256" key="7">
    <source>
        <dbReference type="ARBA" id="ARBA00023159"/>
    </source>
</evidence>
<dbReference type="GO" id="GO:0003677">
    <property type="term" value="F:DNA binding"/>
    <property type="evidence" value="ECO:0007669"/>
    <property type="project" value="UniProtKB-KW"/>
</dbReference>
<evidence type="ECO:0000256" key="10">
    <source>
        <dbReference type="PROSITE-ProRule" id="PRU00169"/>
    </source>
</evidence>
<evidence type="ECO:0000259" key="11">
    <source>
        <dbReference type="PROSITE" id="PS50110"/>
    </source>
</evidence>
<dbReference type="OrthoDB" id="9759232at2"/>
<comment type="caution">
    <text evidence="12">The sequence shown here is derived from an EMBL/GenBank/DDBJ whole genome shotgun (WGS) entry which is preliminary data.</text>
</comment>
<protein>
    <recommendedName>
        <fullName evidence="9">Transcriptional regulatory protein</fullName>
    </recommendedName>
</protein>
<dbReference type="PANTHER" id="PTHR45526">
    <property type="entry name" value="TRANSCRIPTIONAL REGULATORY PROTEIN DPIA"/>
    <property type="match status" value="1"/>
</dbReference>
<keyword evidence="8 9" id="KW-0804">Transcription</keyword>
<dbReference type="AlphaFoldDB" id="A0A399EKK9"/>
<reference evidence="12 13" key="1">
    <citation type="submission" date="2018-08" db="EMBL/GenBank/DDBJ databases">
        <title>Meiothermus roseus NBRC 110900 genome sequencing project.</title>
        <authorList>
            <person name="Da Costa M.S."/>
            <person name="Albuquerque L."/>
            <person name="Raposo P."/>
            <person name="Froufe H.J.C."/>
            <person name="Barroso C.S."/>
            <person name="Egas C."/>
        </authorList>
    </citation>
    <scope>NUCLEOTIDE SEQUENCE [LARGE SCALE GENOMIC DNA]</scope>
    <source>
        <strain evidence="12 13">NBRC 110900</strain>
    </source>
</reference>
<dbReference type="GO" id="GO:0003700">
    <property type="term" value="F:DNA-binding transcription factor activity"/>
    <property type="evidence" value="ECO:0007669"/>
    <property type="project" value="InterPro"/>
</dbReference>
<dbReference type="InterPro" id="IPR013196">
    <property type="entry name" value="HTH_11"/>
</dbReference>
<keyword evidence="5 9" id="KW-0805">Transcription regulation</keyword>
<feature type="domain" description="Response regulatory" evidence="11">
    <location>
        <begin position="6"/>
        <end position="122"/>
    </location>
</feature>
<comment type="subcellular location">
    <subcellularLocation>
        <location evidence="1 9">Cytoplasm</location>
    </subcellularLocation>
</comment>
<dbReference type="Pfam" id="PF00072">
    <property type="entry name" value="Response_reg"/>
    <property type="match status" value="1"/>
</dbReference>
<keyword evidence="4 9" id="KW-0902">Two-component regulatory system</keyword>
<evidence type="ECO:0000256" key="9">
    <source>
        <dbReference type="PIRNR" id="PIRNR006171"/>
    </source>
</evidence>
<dbReference type="InterPro" id="IPR011006">
    <property type="entry name" value="CheY-like_superfamily"/>
</dbReference>
<evidence type="ECO:0000256" key="3">
    <source>
        <dbReference type="ARBA" id="ARBA00022553"/>
    </source>
</evidence>
<keyword evidence="2 9" id="KW-0963">Cytoplasm</keyword>
<keyword evidence="3 10" id="KW-0597">Phosphoprotein</keyword>
<evidence type="ECO:0000256" key="1">
    <source>
        <dbReference type="ARBA" id="ARBA00004496"/>
    </source>
</evidence>
<evidence type="ECO:0000256" key="6">
    <source>
        <dbReference type="ARBA" id="ARBA00023125"/>
    </source>
</evidence>
<dbReference type="Pfam" id="PF08279">
    <property type="entry name" value="HTH_11"/>
    <property type="match status" value="1"/>
</dbReference>
<feature type="modified residue" description="4-aspartylphosphate" evidence="10">
    <location>
        <position position="57"/>
    </location>
</feature>
<dbReference type="SUPFAM" id="SSF46785">
    <property type="entry name" value="Winged helix' DNA-binding domain"/>
    <property type="match status" value="1"/>
</dbReference>
<gene>
    <name evidence="12" type="primary">dcuR</name>
    <name evidence="12" type="ORF">Mrose_02827</name>
</gene>
<evidence type="ECO:0000313" key="13">
    <source>
        <dbReference type="Proteomes" id="UP000265341"/>
    </source>
</evidence>
<keyword evidence="7 9" id="KW-0010">Activator</keyword>
<dbReference type="SUPFAM" id="SSF52172">
    <property type="entry name" value="CheY-like"/>
    <property type="match status" value="1"/>
</dbReference>
<dbReference type="Gene3D" id="3.40.50.2300">
    <property type="match status" value="1"/>
</dbReference>
<dbReference type="InterPro" id="IPR051271">
    <property type="entry name" value="2C-system_Tx_regulators"/>
</dbReference>
<organism evidence="12 13">
    <name type="scientific">Calidithermus roseus</name>
    <dbReference type="NCBI Taxonomy" id="1644118"/>
    <lineage>
        <taxon>Bacteria</taxon>
        <taxon>Thermotogati</taxon>
        <taxon>Deinococcota</taxon>
        <taxon>Deinococci</taxon>
        <taxon>Thermales</taxon>
        <taxon>Thermaceae</taxon>
        <taxon>Calidithermus</taxon>
    </lineage>
</organism>
<evidence type="ECO:0000256" key="4">
    <source>
        <dbReference type="ARBA" id="ARBA00023012"/>
    </source>
</evidence>